<feature type="region of interest" description="Disordered" evidence="1">
    <location>
        <begin position="54"/>
        <end position="74"/>
    </location>
</feature>
<evidence type="ECO:0000313" key="3">
    <source>
        <dbReference type="Proteomes" id="UP001472866"/>
    </source>
</evidence>
<evidence type="ECO:0008006" key="4">
    <source>
        <dbReference type="Google" id="ProtNLM"/>
    </source>
</evidence>
<gene>
    <name evidence="2" type="ORF">HKI87_08g55630</name>
</gene>
<proteinExistence type="predicted"/>
<dbReference type="Proteomes" id="UP001472866">
    <property type="component" value="Chromosome 08"/>
</dbReference>
<organism evidence="2 3">
    <name type="scientific">Chloropicon roscoffensis</name>
    <dbReference type="NCBI Taxonomy" id="1461544"/>
    <lineage>
        <taxon>Eukaryota</taxon>
        <taxon>Viridiplantae</taxon>
        <taxon>Chlorophyta</taxon>
        <taxon>Chloropicophyceae</taxon>
        <taxon>Chloropicales</taxon>
        <taxon>Chloropicaceae</taxon>
        <taxon>Chloropicon</taxon>
    </lineage>
</organism>
<dbReference type="EMBL" id="CP151508">
    <property type="protein sequence ID" value="WZN64009.1"/>
    <property type="molecule type" value="Genomic_DNA"/>
</dbReference>
<reference evidence="2 3" key="1">
    <citation type="submission" date="2024-03" db="EMBL/GenBank/DDBJ databases">
        <title>Complete genome sequence of the green alga Chloropicon roscoffensis RCC1871.</title>
        <authorList>
            <person name="Lemieux C."/>
            <person name="Pombert J.-F."/>
            <person name="Otis C."/>
            <person name="Turmel M."/>
        </authorList>
    </citation>
    <scope>NUCLEOTIDE SEQUENCE [LARGE SCALE GENOMIC DNA]</scope>
    <source>
        <strain evidence="2 3">RCC1871</strain>
    </source>
</reference>
<evidence type="ECO:0000256" key="1">
    <source>
        <dbReference type="SAM" id="MobiDB-lite"/>
    </source>
</evidence>
<evidence type="ECO:0000313" key="2">
    <source>
        <dbReference type="EMBL" id="WZN64009.1"/>
    </source>
</evidence>
<sequence>MDDLSKLLRQMGAEEGGKENIKGHAERLWKFMDDLAERDPQEYQNFIKKQAEAAGVGVEGKPGTTGAAGTRAPAEDPEVIVVGEEEATTGRSKPEHIALLIFGEGKRGDDLGRPLRDLVQRAPGEVYALRREPRRERAVRGLPKIEGGYVVVEVSTPRAILAAARETSSAASSGPGDLDVLVEGAAAWVRATRGLRLDRARRRTLLLKGQKDLNREAAQGTSASELPESVLSKIAGLAGGSQPPFGAAGRPAAKAPKKPLIQEILSEGEAAKLGGPCLTGHEISNKRGKVSVRGGLAPGLSIADLSVDLDEAKRALVFSSPGLDAVTVALPEGTGTGVAAKYSQSSHRVTVKIT</sequence>
<dbReference type="AlphaFoldDB" id="A0AAX4PE61"/>
<name>A0AAX4PE61_9CHLO</name>
<keyword evidence="3" id="KW-1185">Reference proteome</keyword>
<accession>A0AAX4PE61</accession>
<protein>
    <recommendedName>
        <fullName evidence="4">PIH1 N-terminal domain-containing protein</fullName>
    </recommendedName>
</protein>